<dbReference type="Gramene" id="KVI11522">
    <property type="protein sequence ID" value="KVI11522"/>
    <property type="gene ID" value="Ccrd_010066"/>
</dbReference>
<dbReference type="Proteomes" id="UP000243975">
    <property type="component" value="Unassembled WGS sequence"/>
</dbReference>
<accession>A0A118K708</accession>
<feature type="non-terminal residue" evidence="1">
    <location>
        <position position="141"/>
    </location>
</feature>
<evidence type="ECO:0000313" key="2">
    <source>
        <dbReference type="Proteomes" id="UP000243975"/>
    </source>
</evidence>
<protein>
    <submittedName>
        <fullName evidence="1">Leucine-rich repeat, cysteine-containing subtype</fullName>
    </submittedName>
</protein>
<dbReference type="STRING" id="59895.A0A118K708"/>
<dbReference type="EMBL" id="LEKV01000095">
    <property type="protein sequence ID" value="KVI11522.1"/>
    <property type="molecule type" value="Genomic_DNA"/>
</dbReference>
<keyword evidence="2" id="KW-1185">Reference proteome</keyword>
<gene>
    <name evidence="1" type="ORF">Ccrd_010066</name>
</gene>
<proteinExistence type="predicted"/>
<sequence>MNLVIVKHNLMNWLDLSQHIEIIPSDYLNVCFEDGDSKVATVGTSCLNCITLNFDSPRCQNLEYLDLYGCVNVTSRDIKNVASNLTIGSCRISDFKQMFLKKGICHTTHTMVDGGGGHGKVTTRCLRLCLFVFVYYNVCVH</sequence>
<evidence type="ECO:0000313" key="1">
    <source>
        <dbReference type="EMBL" id="KVI11522.1"/>
    </source>
</evidence>
<name>A0A118K708_CYNCS</name>
<organism evidence="1 2">
    <name type="scientific">Cynara cardunculus var. scolymus</name>
    <name type="common">Globe artichoke</name>
    <name type="synonym">Cynara scolymus</name>
    <dbReference type="NCBI Taxonomy" id="59895"/>
    <lineage>
        <taxon>Eukaryota</taxon>
        <taxon>Viridiplantae</taxon>
        <taxon>Streptophyta</taxon>
        <taxon>Embryophyta</taxon>
        <taxon>Tracheophyta</taxon>
        <taxon>Spermatophyta</taxon>
        <taxon>Magnoliopsida</taxon>
        <taxon>eudicotyledons</taxon>
        <taxon>Gunneridae</taxon>
        <taxon>Pentapetalae</taxon>
        <taxon>asterids</taxon>
        <taxon>campanulids</taxon>
        <taxon>Asterales</taxon>
        <taxon>Asteraceae</taxon>
        <taxon>Carduoideae</taxon>
        <taxon>Cardueae</taxon>
        <taxon>Carduinae</taxon>
        <taxon>Cynara</taxon>
    </lineage>
</organism>
<dbReference type="AlphaFoldDB" id="A0A118K708"/>
<dbReference type="InterPro" id="IPR006553">
    <property type="entry name" value="Leu-rich_rpt_Cys-con_subtyp"/>
</dbReference>
<dbReference type="SMART" id="SM00367">
    <property type="entry name" value="LRR_CC"/>
    <property type="match status" value="1"/>
</dbReference>
<comment type="caution">
    <text evidence="1">The sequence shown here is derived from an EMBL/GenBank/DDBJ whole genome shotgun (WGS) entry which is preliminary data.</text>
</comment>
<reference evidence="1 2" key="1">
    <citation type="journal article" date="2016" name="Sci. Rep.">
        <title>The genome sequence of the outbreeding globe artichoke constructed de novo incorporating a phase-aware low-pass sequencing strategy of F1 progeny.</title>
        <authorList>
            <person name="Scaglione D."/>
            <person name="Reyes-Chin-Wo S."/>
            <person name="Acquadro A."/>
            <person name="Froenicke L."/>
            <person name="Portis E."/>
            <person name="Beitel C."/>
            <person name="Tirone M."/>
            <person name="Mauro R."/>
            <person name="Lo Monaco A."/>
            <person name="Mauromicale G."/>
            <person name="Faccioli P."/>
            <person name="Cattivelli L."/>
            <person name="Rieseberg L."/>
            <person name="Michelmore R."/>
            <person name="Lanteri S."/>
        </authorList>
    </citation>
    <scope>NUCLEOTIDE SEQUENCE [LARGE SCALE GENOMIC DNA]</scope>
    <source>
        <strain evidence="1">2C</strain>
    </source>
</reference>